<dbReference type="Proteomes" id="UP000218432">
    <property type="component" value="Chromosome 1"/>
</dbReference>
<proteinExistence type="predicted"/>
<sequence>MIRDAGDILAFPAPLVIDDARIAGLFAIVADALKETE</sequence>
<dbReference type="AlphaFoldDB" id="A0A1Y1BLQ0"/>
<dbReference type="EMBL" id="AP018111">
    <property type="protein sequence ID" value="BAX60016.1"/>
    <property type="molecule type" value="Genomic_DNA"/>
</dbReference>
<accession>A0A1Y1BLQ0</accession>
<organism evidence="1 2">
    <name type="scientific">Burkholderia stabilis</name>
    <dbReference type="NCBI Taxonomy" id="95485"/>
    <lineage>
        <taxon>Bacteria</taxon>
        <taxon>Pseudomonadati</taxon>
        <taxon>Pseudomonadota</taxon>
        <taxon>Betaproteobacteria</taxon>
        <taxon>Burkholderiales</taxon>
        <taxon>Burkholderiaceae</taxon>
        <taxon>Burkholderia</taxon>
        <taxon>Burkholderia cepacia complex</taxon>
    </lineage>
</organism>
<name>A0A1Y1BLQ0_9BURK</name>
<gene>
    <name evidence="1" type="ORF">BSFP_028610</name>
</gene>
<evidence type="ECO:0000313" key="1">
    <source>
        <dbReference type="EMBL" id="BAX60016.1"/>
    </source>
</evidence>
<protein>
    <submittedName>
        <fullName evidence="1">Uncharacterized protein</fullName>
    </submittedName>
</protein>
<evidence type="ECO:0000313" key="2">
    <source>
        <dbReference type="Proteomes" id="UP000218432"/>
    </source>
</evidence>
<reference evidence="1 2" key="1">
    <citation type="journal article" date="2017" name="Genome Announc.">
        <title>Complete Genome Sequence of Burkholderia stabilis FERMP-21014.</title>
        <authorList>
            <person name="Konishi K."/>
            <person name="Kumagai T."/>
            <person name="Sakasegawa S."/>
            <person name="Tamura T."/>
        </authorList>
    </citation>
    <scope>NUCLEOTIDE SEQUENCE [LARGE SCALE GENOMIC DNA]</scope>
    <source>
        <strain evidence="1 2">FERMP-21014</strain>
    </source>
</reference>